<proteinExistence type="predicted"/>
<dbReference type="AlphaFoldDB" id="A0A4C1YBL8"/>
<feature type="region of interest" description="Disordered" evidence="1">
    <location>
        <begin position="29"/>
        <end position="73"/>
    </location>
</feature>
<gene>
    <name evidence="2" type="ORF">EVAR_60612_1</name>
</gene>
<protein>
    <submittedName>
        <fullName evidence="2">Uncharacterized protein</fullName>
    </submittedName>
</protein>
<dbReference type="EMBL" id="BGZK01001171">
    <property type="protein sequence ID" value="GBP73378.1"/>
    <property type="molecule type" value="Genomic_DNA"/>
</dbReference>
<sequence>MTYEREISLLLITNNRSVELSDATLSNLSRSLTTKHTNHRSQQSGDRKPNPLPRPAAVKPPLNHHQRWEMPRKEPVDRPAAAIICYARRLGFLGFNCLYNREMCARMCRWRPPQPGLMCTRRRFLELSGSLNMAGKR</sequence>
<name>A0A4C1YBL8_EUMVA</name>
<comment type="caution">
    <text evidence="2">The sequence shown here is derived from an EMBL/GenBank/DDBJ whole genome shotgun (WGS) entry which is preliminary data.</text>
</comment>
<evidence type="ECO:0000313" key="2">
    <source>
        <dbReference type="EMBL" id="GBP73378.1"/>
    </source>
</evidence>
<accession>A0A4C1YBL8</accession>
<organism evidence="2 3">
    <name type="scientific">Eumeta variegata</name>
    <name type="common">Bagworm moth</name>
    <name type="synonym">Eumeta japonica</name>
    <dbReference type="NCBI Taxonomy" id="151549"/>
    <lineage>
        <taxon>Eukaryota</taxon>
        <taxon>Metazoa</taxon>
        <taxon>Ecdysozoa</taxon>
        <taxon>Arthropoda</taxon>
        <taxon>Hexapoda</taxon>
        <taxon>Insecta</taxon>
        <taxon>Pterygota</taxon>
        <taxon>Neoptera</taxon>
        <taxon>Endopterygota</taxon>
        <taxon>Lepidoptera</taxon>
        <taxon>Glossata</taxon>
        <taxon>Ditrysia</taxon>
        <taxon>Tineoidea</taxon>
        <taxon>Psychidae</taxon>
        <taxon>Oiketicinae</taxon>
        <taxon>Eumeta</taxon>
    </lineage>
</organism>
<keyword evidence="3" id="KW-1185">Reference proteome</keyword>
<feature type="compositionally biased region" description="Polar residues" evidence="1">
    <location>
        <begin position="29"/>
        <end position="44"/>
    </location>
</feature>
<evidence type="ECO:0000313" key="3">
    <source>
        <dbReference type="Proteomes" id="UP000299102"/>
    </source>
</evidence>
<evidence type="ECO:0000256" key="1">
    <source>
        <dbReference type="SAM" id="MobiDB-lite"/>
    </source>
</evidence>
<dbReference type="Proteomes" id="UP000299102">
    <property type="component" value="Unassembled WGS sequence"/>
</dbReference>
<reference evidence="2 3" key="1">
    <citation type="journal article" date="2019" name="Commun. Biol.">
        <title>The bagworm genome reveals a unique fibroin gene that provides high tensile strength.</title>
        <authorList>
            <person name="Kono N."/>
            <person name="Nakamura H."/>
            <person name="Ohtoshi R."/>
            <person name="Tomita M."/>
            <person name="Numata K."/>
            <person name="Arakawa K."/>
        </authorList>
    </citation>
    <scope>NUCLEOTIDE SEQUENCE [LARGE SCALE GENOMIC DNA]</scope>
</reference>